<dbReference type="EMBL" id="CMVM020000076">
    <property type="status" value="NOT_ANNOTATED_CDS"/>
    <property type="molecule type" value="Genomic_DNA"/>
</dbReference>
<proteinExistence type="predicted"/>
<accession>A0A8R1XQ39</accession>
<reference evidence="1" key="2">
    <citation type="submission" date="2022-06" db="UniProtKB">
        <authorList>
            <consortium name="EnsemblMetazoa"/>
        </authorList>
    </citation>
    <scope>IDENTIFICATION</scope>
</reference>
<dbReference type="EnsemblMetazoa" id="OVOC13406.1">
    <property type="protein sequence ID" value="OVOC13406.1"/>
    <property type="gene ID" value="WBGene00255414"/>
</dbReference>
<sequence length="165" mass="19865">MCLFNLKGSGCFYNLENSHNRGNFKRKDGYGNTDLVCDNVQLWYLSASYNIQWHPTLFIRTRTCHNRDCTVRRKIRSLIKSCQICSCNFQWWVSWHYHKYVISLWNRLSVNMIKIRWNAVQSFTQFLDKTMSRNNLLTLVQNFFVMVMKKNIYCSLINCKIFNLF</sequence>
<dbReference type="AlphaFoldDB" id="A0A8R1XQ39"/>
<keyword evidence="2" id="KW-1185">Reference proteome</keyword>
<protein>
    <submittedName>
        <fullName evidence="1">Uncharacterized protein</fullName>
    </submittedName>
</protein>
<reference evidence="2" key="1">
    <citation type="submission" date="2013-10" db="EMBL/GenBank/DDBJ databases">
        <title>Genome sequencing of Onchocerca volvulus.</title>
        <authorList>
            <person name="Cotton J."/>
            <person name="Tsai J."/>
            <person name="Stanley E."/>
            <person name="Tracey A."/>
            <person name="Holroyd N."/>
            <person name="Lustigman S."/>
            <person name="Berriman M."/>
        </authorList>
    </citation>
    <scope>NUCLEOTIDE SEQUENCE</scope>
</reference>
<evidence type="ECO:0000313" key="1">
    <source>
        <dbReference type="EnsemblMetazoa" id="OVOC13406.1"/>
    </source>
</evidence>
<dbReference type="Proteomes" id="UP000024404">
    <property type="component" value="Unassembled WGS sequence"/>
</dbReference>
<evidence type="ECO:0000313" key="2">
    <source>
        <dbReference type="Proteomes" id="UP000024404"/>
    </source>
</evidence>
<organism evidence="1 2">
    <name type="scientific">Onchocerca volvulus</name>
    <dbReference type="NCBI Taxonomy" id="6282"/>
    <lineage>
        <taxon>Eukaryota</taxon>
        <taxon>Metazoa</taxon>
        <taxon>Ecdysozoa</taxon>
        <taxon>Nematoda</taxon>
        <taxon>Chromadorea</taxon>
        <taxon>Rhabditida</taxon>
        <taxon>Spirurina</taxon>
        <taxon>Spiruromorpha</taxon>
        <taxon>Filarioidea</taxon>
        <taxon>Onchocercidae</taxon>
        <taxon>Onchocerca</taxon>
    </lineage>
</organism>
<name>A0A8R1XQ39_ONCVO</name>